<dbReference type="PANTHER" id="PTHR47284">
    <property type="entry name" value="FATTY-ACID-BINDING PROTEIN 2"/>
    <property type="match status" value="1"/>
</dbReference>
<dbReference type="SUPFAM" id="SSF54626">
    <property type="entry name" value="Chalcone isomerase"/>
    <property type="match status" value="1"/>
</dbReference>
<dbReference type="AlphaFoldDB" id="M5FZ43"/>
<proteinExistence type="predicted"/>
<evidence type="ECO:0000313" key="4">
    <source>
        <dbReference type="Proteomes" id="UP000030653"/>
    </source>
</evidence>
<dbReference type="InterPro" id="IPR016087">
    <property type="entry name" value="Chalcone_isomerase"/>
</dbReference>
<gene>
    <name evidence="3" type="ORF">DACRYDRAFT_116954</name>
</gene>
<dbReference type="InterPro" id="IPR036298">
    <property type="entry name" value="Chalcone_isomerase_sf"/>
</dbReference>
<name>M5FZ43_DACPD</name>
<evidence type="ECO:0000256" key="1">
    <source>
        <dbReference type="SAM" id="MobiDB-lite"/>
    </source>
</evidence>
<feature type="domain" description="Chalcone isomerase" evidence="2">
    <location>
        <begin position="107"/>
        <end position="260"/>
    </location>
</feature>
<reference evidence="3 4" key="1">
    <citation type="journal article" date="2012" name="Science">
        <title>The Paleozoic origin of enzymatic lignin decomposition reconstructed from 31 fungal genomes.</title>
        <authorList>
            <person name="Floudas D."/>
            <person name="Binder M."/>
            <person name="Riley R."/>
            <person name="Barry K."/>
            <person name="Blanchette R.A."/>
            <person name="Henrissat B."/>
            <person name="Martinez A.T."/>
            <person name="Otillar R."/>
            <person name="Spatafora J.W."/>
            <person name="Yadav J.S."/>
            <person name="Aerts A."/>
            <person name="Benoit I."/>
            <person name="Boyd A."/>
            <person name="Carlson A."/>
            <person name="Copeland A."/>
            <person name="Coutinho P.M."/>
            <person name="de Vries R.P."/>
            <person name="Ferreira P."/>
            <person name="Findley K."/>
            <person name="Foster B."/>
            <person name="Gaskell J."/>
            <person name="Glotzer D."/>
            <person name="Gorecki P."/>
            <person name="Heitman J."/>
            <person name="Hesse C."/>
            <person name="Hori C."/>
            <person name="Igarashi K."/>
            <person name="Jurgens J.A."/>
            <person name="Kallen N."/>
            <person name="Kersten P."/>
            <person name="Kohler A."/>
            <person name="Kuees U."/>
            <person name="Kumar T.K.A."/>
            <person name="Kuo A."/>
            <person name="LaButti K."/>
            <person name="Larrondo L.F."/>
            <person name="Lindquist E."/>
            <person name="Ling A."/>
            <person name="Lombard V."/>
            <person name="Lucas S."/>
            <person name="Lundell T."/>
            <person name="Martin R."/>
            <person name="McLaughlin D.J."/>
            <person name="Morgenstern I."/>
            <person name="Morin E."/>
            <person name="Murat C."/>
            <person name="Nagy L.G."/>
            <person name="Nolan M."/>
            <person name="Ohm R.A."/>
            <person name="Patyshakuliyeva A."/>
            <person name="Rokas A."/>
            <person name="Ruiz-Duenas F.J."/>
            <person name="Sabat G."/>
            <person name="Salamov A."/>
            <person name="Samejima M."/>
            <person name="Schmutz J."/>
            <person name="Slot J.C."/>
            <person name="St John F."/>
            <person name="Stenlid J."/>
            <person name="Sun H."/>
            <person name="Sun S."/>
            <person name="Syed K."/>
            <person name="Tsang A."/>
            <person name="Wiebenga A."/>
            <person name="Young D."/>
            <person name="Pisabarro A."/>
            <person name="Eastwood D.C."/>
            <person name="Martin F."/>
            <person name="Cullen D."/>
            <person name="Grigoriev I.V."/>
            <person name="Hibbett D.S."/>
        </authorList>
    </citation>
    <scope>NUCLEOTIDE SEQUENCE [LARGE SCALE GENOMIC DNA]</scope>
    <source>
        <strain evidence="3 4">DJM-731 SS1</strain>
    </source>
</reference>
<dbReference type="Proteomes" id="UP000030653">
    <property type="component" value="Unassembled WGS sequence"/>
</dbReference>
<organism evidence="3 4">
    <name type="scientific">Dacryopinax primogenitus (strain DJM 731)</name>
    <name type="common">Brown rot fungus</name>
    <dbReference type="NCBI Taxonomy" id="1858805"/>
    <lineage>
        <taxon>Eukaryota</taxon>
        <taxon>Fungi</taxon>
        <taxon>Dikarya</taxon>
        <taxon>Basidiomycota</taxon>
        <taxon>Agaricomycotina</taxon>
        <taxon>Dacrymycetes</taxon>
        <taxon>Dacrymycetales</taxon>
        <taxon>Dacrymycetaceae</taxon>
        <taxon>Dacryopinax</taxon>
    </lineage>
</organism>
<evidence type="ECO:0000259" key="2">
    <source>
        <dbReference type="Pfam" id="PF16035"/>
    </source>
</evidence>
<evidence type="ECO:0000313" key="3">
    <source>
        <dbReference type="EMBL" id="EJU01150.1"/>
    </source>
</evidence>
<dbReference type="GeneID" id="63685352"/>
<dbReference type="STRING" id="1858805.M5FZ43"/>
<dbReference type="OrthoDB" id="18193at2759"/>
<accession>M5FZ43</accession>
<dbReference type="GO" id="GO:0016872">
    <property type="term" value="F:intramolecular lyase activity"/>
    <property type="evidence" value="ECO:0007669"/>
    <property type="project" value="InterPro"/>
</dbReference>
<dbReference type="OMA" id="RIIPTRS"/>
<sequence length="287" mass="31589">MASRVAWSLLRSPVLPVSVVLFTAHTLYRPHVALDAPPKPKRAKEPTASELFPPTLPHPSGATLTLLGTGIRTVTFMRMKVYEVGFYADLSEVALEEGEKSAAERMKGLLEGGDVLLRIVPSRRTNFTHLRDGFIKALQHRVALLPSRPPESTQLAVGKLLTLFPNAPMSTTSTLDVAYFHPGPTSSQQGTREWKSNDGSKVARWSWKSGKTEGWPDAWVLVGCDGRELGRIEDGWVAREWVLAYFDASREISKGLRDGVGKRLNDLAKEGPAVPTGEKPVKLNWVS</sequence>
<dbReference type="Gene3D" id="3.50.70.10">
    <property type="match status" value="1"/>
</dbReference>
<feature type="region of interest" description="Disordered" evidence="1">
    <location>
        <begin position="36"/>
        <end position="55"/>
    </location>
</feature>
<keyword evidence="4" id="KW-1185">Reference proteome</keyword>
<protein>
    <recommendedName>
        <fullName evidence="2">Chalcone isomerase domain-containing protein</fullName>
    </recommendedName>
</protein>
<dbReference type="RefSeq" id="XP_040628047.1">
    <property type="nucleotide sequence ID" value="XM_040770290.1"/>
</dbReference>
<dbReference type="Pfam" id="PF16035">
    <property type="entry name" value="Chalcone_2"/>
    <property type="match status" value="2"/>
</dbReference>
<dbReference type="InterPro" id="IPR016088">
    <property type="entry name" value="Chalcone_isomerase_3-sand"/>
</dbReference>
<feature type="domain" description="Chalcone isomerase" evidence="2">
    <location>
        <begin position="63"/>
        <end position="93"/>
    </location>
</feature>
<dbReference type="PANTHER" id="PTHR47284:SF3">
    <property type="entry name" value="FATTY-ACID-BINDING PROTEIN 2"/>
    <property type="match status" value="1"/>
</dbReference>
<dbReference type="EMBL" id="JH795865">
    <property type="protein sequence ID" value="EJU01150.1"/>
    <property type="molecule type" value="Genomic_DNA"/>
</dbReference>
<dbReference type="HOGENOM" id="CLU_969843_0_0_1"/>